<sequence length="151" mass="17313">VVKVYIQCSQCFCPCLCVLQLMYKQNQKKDASSLYHLMPETIDTQFVRQQTEMLSEVRLLTKYKKSGREETGSSLFSVMPETLETQHAKQVSQIQSQVKYKEDLQKQLSSSLFSSLPQTLQTERAKEVTELQSQVIGSLGCDVKNHLTRSR</sequence>
<accession>A0ABV0QWC8</accession>
<proteinExistence type="predicted"/>
<gene>
    <name evidence="3" type="ORF">XENOCAPTIV_011729</name>
</gene>
<keyword evidence="1" id="KW-0677">Repeat</keyword>
<keyword evidence="2" id="KW-0009">Actin-binding</keyword>
<dbReference type="InterPro" id="IPR055297">
    <property type="entry name" value="NEBU/NEBL"/>
</dbReference>
<dbReference type="Pfam" id="PF00880">
    <property type="entry name" value="Nebulin"/>
    <property type="match status" value="1"/>
</dbReference>
<dbReference type="InterPro" id="IPR000900">
    <property type="entry name" value="Nebulin_repeat"/>
</dbReference>
<evidence type="ECO:0000313" key="4">
    <source>
        <dbReference type="Proteomes" id="UP001434883"/>
    </source>
</evidence>
<protein>
    <submittedName>
        <fullName evidence="3">Uncharacterized protein</fullName>
    </submittedName>
</protein>
<evidence type="ECO:0000313" key="3">
    <source>
        <dbReference type="EMBL" id="MEQ2199782.1"/>
    </source>
</evidence>
<feature type="non-terminal residue" evidence="3">
    <location>
        <position position="1"/>
    </location>
</feature>
<dbReference type="SMART" id="SM00227">
    <property type="entry name" value="NEBU"/>
    <property type="match status" value="3"/>
</dbReference>
<dbReference type="Proteomes" id="UP001434883">
    <property type="component" value="Unassembled WGS sequence"/>
</dbReference>
<evidence type="ECO:0000256" key="2">
    <source>
        <dbReference type="ARBA" id="ARBA00023203"/>
    </source>
</evidence>
<comment type="caution">
    <text evidence="3">The sequence shown here is derived from an EMBL/GenBank/DDBJ whole genome shotgun (WGS) entry which is preliminary data.</text>
</comment>
<dbReference type="PANTHER" id="PTHR11039">
    <property type="entry name" value="NEBULIN"/>
    <property type="match status" value="1"/>
</dbReference>
<dbReference type="EMBL" id="JAHRIN010025457">
    <property type="protein sequence ID" value="MEQ2199782.1"/>
    <property type="molecule type" value="Genomic_DNA"/>
</dbReference>
<dbReference type="PANTHER" id="PTHR11039:SF48">
    <property type="entry name" value="NEBULETTE"/>
    <property type="match status" value="1"/>
</dbReference>
<keyword evidence="4" id="KW-1185">Reference proteome</keyword>
<evidence type="ECO:0000256" key="1">
    <source>
        <dbReference type="ARBA" id="ARBA00022737"/>
    </source>
</evidence>
<organism evidence="3 4">
    <name type="scientific">Xenoophorus captivus</name>
    <dbReference type="NCBI Taxonomy" id="1517983"/>
    <lineage>
        <taxon>Eukaryota</taxon>
        <taxon>Metazoa</taxon>
        <taxon>Chordata</taxon>
        <taxon>Craniata</taxon>
        <taxon>Vertebrata</taxon>
        <taxon>Euteleostomi</taxon>
        <taxon>Actinopterygii</taxon>
        <taxon>Neopterygii</taxon>
        <taxon>Teleostei</taxon>
        <taxon>Neoteleostei</taxon>
        <taxon>Acanthomorphata</taxon>
        <taxon>Ovalentaria</taxon>
        <taxon>Atherinomorphae</taxon>
        <taxon>Cyprinodontiformes</taxon>
        <taxon>Goodeidae</taxon>
        <taxon>Xenoophorus</taxon>
    </lineage>
</organism>
<reference evidence="3 4" key="1">
    <citation type="submission" date="2021-06" db="EMBL/GenBank/DDBJ databases">
        <authorList>
            <person name="Palmer J.M."/>
        </authorList>
    </citation>
    <scope>NUCLEOTIDE SEQUENCE [LARGE SCALE GENOMIC DNA]</scope>
    <source>
        <strain evidence="3 4">XC_2019</strain>
        <tissue evidence="3">Muscle</tissue>
    </source>
</reference>
<dbReference type="PROSITE" id="PS51216">
    <property type="entry name" value="NEBULIN"/>
    <property type="match status" value="1"/>
</dbReference>
<name>A0ABV0QWC8_9TELE</name>